<protein>
    <submittedName>
        <fullName evidence="1">Uncharacterized protein</fullName>
    </submittedName>
</protein>
<evidence type="ECO:0000313" key="2">
    <source>
        <dbReference type="Proteomes" id="UP000070054"/>
    </source>
</evidence>
<dbReference type="AlphaFoldDB" id="A0A135S1W2"/>
<evidence type="ECO:0000313" key="1">
    <source>
        <dbReference type="EMBL" id="KXH29901.1"/>
    </source>
</evidence>
<dbReference type="EMBL" id="JEMN01001681">
    <property type="protein sequence ID" value="KXH29901.1"/>
    <property type="molecule type" value="Genomic_DNA"/>
</dbReference>
<name>A0A135S1W2_9PEZI</name>
<accession>A0A135S1W2</accession>
<reference evidence="1 2" key="1">
    <citation type="submission" date="2014-02" db="EMBL/GenBank/DDBJ databases">
        <title>The genome sequence of Colletotrichum nymphaeae SA-01.</title>
        <authorList>
            <person name="Baroncelli R."/>
            <person name="Thon M.R."/>
        </authorList>
    </citation>
    <scope>NUCLEOTIDE SEQUENCE [LARGE SCALE GENOMIC DNA]</scope>
    <source>
        <strain evidence="1 2">SA-01</strain>
    </source>
</reference>
<sequence>MSEKGKKNMGIGNLDWEGVGKSASTVQLAVANATNARSRIDATEVISSWGVGPRKKQQYDSAYLGKAGPSVKQGTFINWALSCGGQARVVPYCHRTTEYRLSRQKQQTNPAGIIAMGHQLSIKAHAESYPNLETNDLPELAHRKSSRQQQRIPSSIALPPVSVSSFLSGSASDWGCWDSPPNDPSLLKFETQLCFLAGFPKTATPKATSTALASFVVEEDNGLGSPDDGMRRALPIIAVAPFPPLKLRSYGAGLDNDDTTTLRATLTAYATLHAITTVLHHRA</sequence>
<proteinExistence type="predicted"/>
<organism evidence="1 2">
    <name type="scientific">Colletotrichum nymphaeae SA-01</name>
    <dbReference type="NCBI Taxonomy" id="1460502"/>
    <lineage>
        <taxon>Eukaryota</taxon>
        <taxon>Fungi</taxon>
        <taxon>Dikarya</taxon>
        <taxon>Ascomycota</taxon>
        <taxon>Pezizomycotina</taxon>
        <taxon>Sordariomycetes</taxon>
        <taxon>Hypocreomycetidae</taxon>
        <taxon>Glomerellales</taxon>
        <taxon>Glomerellaceae</taxon>
        <taxon>Colletotrichum</taxon>
        <taxon>Colletotrichum acutatum species complex</taxon>
    </lineage>
</organism>
<dbReference type="Proteomes" id="UP000070054">
    <property type="component" value="Unassembled WGS sequence"/>
</dbReference>
<gene>
    <name evidence="1" type="ORF">CNYM01_10210</name>
</gene>
<comment type="caution">
    <text evidence="1">The sequence shown here is derived from an EMBL/GenBank/DDBJ whole genome shotgun (WGS) entry which is preliminary data.</text>
</comment>
<keyword evidence="2" id="KW-1185">Reference proteome</keyword>